<dbReference type="EMBL" id="CACRXK020002165">
    <property type="protein sequence ID" value="CAB3992995.1"/>
    <property type="molecule type" value="Genomic_DNA"/>
</dbReference>
<dbReference type="InterPro" id="IPR029063">
    <property type="entry name" value="SAM-dependent_MTases_sf"/>
</dbReference>
<feature type="domain" description="Methyltransferase" evidence="9">
    <location>
        <begin position="58"/>
        <end position="154"/>
    </location>
</feature>
<name>A0A6S7GMU8_PARCT</name>
<dbReference type="Proteomes" id="UP001152795">
    <property type="component" value="Unassembled WGS sequence"/>
</dbReference>
<dbReference type="EC" id="2.1.1.103" evidence="5"/>
<sequence length="267" mass="30133">MAQDSSAQLQKFLDENQYTKNGILRYEKIVGVGFVSMGGIDTTEEFVARLNLKENQKVLDIGCGIGGSAFYMAKKFGANVLGIDLSNNMMNIALERAASEADIKDKVELKVMDALTAPFEPASFDVIYSRDTILYIEQKKELFKLCLKWLKPGGQFLISDYCCGTNIDNEEFENYVKQRNYFLLDPASYGKLLEKVGFVGVDAQDRTEQCISLMSKAKARTEQNKDNLLKHFTQEDYDALILEWGGCIKRCSVGYLKWGLFYAKKAT</sequence>
<comment type="catalytic activity">
    <reaction evidence="6">
        <text>N,N-dimethylethanolamine phosphate + S-adenosyl-L-methionine = phosphocholine + S-adenosyl-L-homocysteine + H(+)</text>
        <dbReference type="Rhea" id="RHEA:25325"/>
        <dbReference type="ChEBI" id="CHEBI:15378"/>
        <dbReference type="ChEBI" id="CHEBI:57856"/>
        <dbReference type="ChEBI" id="CHEBI:58641"/>
        <dbReference type="ChEBI" id="CHEBI:59789"/>
        <dbReference type="ChEBI" id="CHEBI:295975"/>
        <dbReference type="EC" id="2.1.1.103"/>
    </reaction>
    <physiologicalReaction direction="left-to-right" evidence="6">
        <dbReference type="Rhea" id="RHEA:25326"/>
    </physiologicalReaction>
</comment>
<dbReference type="Pfam" id="PF13649">
    <property type="entry name" value="Methyltransf_25"/>
    <property type="match status" value="1"/>
</dbReference>
<dbReference type="OrthoDB" id="8300214at2759"/>
<evidence type="ECO:0000256" key="4">
    <source>
        <dbReference type="ARBA" id="ARBA00022679"/>
    </source>
</evidence>
<comment type="pathway">
    <text evidence="2">Lipid metabolism.</text>
</comment>
<proteinExistence type="predicted"/>
<dbReference type="PANTHER" id="PTHR44307:SF2">
    <property type="entry name" value="PHOSPHOETHANOLAMINE METHYLTRANSFERASE ISOFORM X1"/>
    <property type="match status" value="1"/>
</dbReference>
<evidence type="ECO:0000256" key="5">
    <source>
        <dbReference type="ARBA" id="ARBA00035674"/>
    </source>
</evidence>
<dbReference type="GO" id="GO:0032259">
    <property type="term" value="P:methylation"/>
    <property type="evidence" value="ECO:0007669"/>
    <property type="project" value="UniProtKB-KW"/>
</dbReference>
<reference evidence="10" key="1">
    <citation type="submission" date="2020-04" db="EMBL/GenBank/DDBJ databases">
        <authorList>
            <person name="Alioto T."/>
            <person name="Alioto T."/>
            <person name="Gomez Garrido J."/>
        </authorList>
    </citation>
    <scope>NUCLEOTIDE SEQUENCE</scope>
    <source>
        <strain evidence="10">A484AB</strain>
    </source>
</reference>
<protein>
    <recommendedName>
        <fullName evidence="5">phosphoethanolamine N-methyltransferase</fullName>
        <ecNumber evidence="5">2.1.1.103</ecNumber>
    </recommendedName>
</protein>
<comment type="caution">
    <text evidence="10">The sequence shown here is derived from an EMBL/GenBank/DDBJ whole genome shotgun (WGS) entry which is preliminary data.</text>
</comment>
<keyword evidence="4" id="KW-0808">Transferase</keyword>
<evidence type="ECO:0000256" key="2">
    <source>
        <dbReference type="ARBA" id="ARBA00005189"/>
    </source>
</evidence>
<evidence type="ECO:0000256" key="7">
    <source>
        <dbReference type="ARBA" id="ARBA00047622"/>
    </source>
</evidence>
<comment type="catalytic activity">
    <reaction evidence="8">
        <text>N-methylethanolamine phosphate + S-adenosyl-L-methionine = N,N-dimethylethanolamine phosphate + S-adenosyl-L-homocysteine + H(+)</text>
        <dbReference type="Rhea" id="RHEA:25321"/>
        <dbReference type="ChEBI" id="CHEBI:15378"/>
        <dbReference type="ChEBI" id="CHEBI:57781"/>
        <dbReference type="ChEBI" id="CHEBI:57856"/>
        <dbReference type="ChEBI" id="CHEBI:58641"/>
        <dbReference type="ChEBI" id="CHEBI:59789"/>
        <dbReference type="EC" id="2.1.1.103"/>
    </reaction>
    <physiologicalReaction direction="left-to-right" evidence="8">
        <dbReference type="Rhea" id="RHEA:25322"/>
    </physiologicalReaction>
</comment>
<dbReference type="CDD" id="cd02440">
    <property type="entry name" value="AdoMet_MTases"/>
    <property type="match status" value="1"/>
</dbReference>
<evidence type="ECO:0000259" key="9">
    <source>
        <dbReference type="Pfam" id="PF13649"/>
    </source>
</evidence>
<evidence type="ECO:0000256" key="8">
    <source>
        <dbReference type="ARBA" id="ARBA00047841"/>
    </source>
</evidence>
<evidence type="ECO:0000313" key="11">
    <source>
        <dbReference type="Proteomes" id="UP001152795"/>
    </source>
</evidence>
<gene>
    <name evidence="10" type="ORF">PACLA_8A049296</name>
</gene>
<keyword evidence="3" id="KW-0489">Methyltransferase</keyword>
<accession>A0A6S7GMU8</accession>
<comment type="pathway">
    <text evidence="1">Phospholipid metabolism; phosphatidylcholine biosynthesis.</text>
</comment>
<dbReference type="InterPro" id="IPR041698">
    <property type="entry name" value="Methyltransf_25"/>
</dbReference>
<organism evidence="10 11">
    <name type="scientific">Paramuricea clavata</name>
    <name type="common">Red gorgonian</name>
    <name type="synonym">Violescent sea-whip</name>
    <dbReference type="NCBI Taxonomy" id="317549"/>
    <lineage>
        <taxon>Eukaryota</taxon>
        <taxon>Metazoa</taxon>
        <taxon>Cnidaria</taxon>
        <taxon>Anthozoa</taxon>
        <taxon>Octocorallia</taxon>
        <taxon>Malacalcyonacea</taxon>
        <taxon>Plexauridae</taxon>
        <taxon>Paramuricea</taxon>
    </lineage>
</organism>
<evidence type="ECO:0000256" key="1">
    <source>
        <dbReference type="ARBA" id="ARBA00004969"/>
    </source>
</evidence>
<dbReference type="PANTHER" id="PTHR44307">
    <property type="entry name" value="PHOSPHOETHANOLAMINE METHYLTRANSFERASE"/>
    <property type="match status" value="1"/>
</dbReference>
<evidence type="ECO:0000256" key="3">
    <source>
        <dbReference type="ARBA" id="ARBA00022603"/>
    </source>
</evidence>
<comment type="catalytic activity">
    <reaction evidence="7">
        <text>phosphoethanolamine + S-adenosyl-L-methionine = N-methylethanolamine phosphate + S-adenosyl-L-homocysteine + H(+)</text>
        <dbReference type="Rhea" id="RHEA:20365"/>
        <dbReference type="ChEBI" id="CHEBI:15378"/>
        <dbReference type="ChEBI" id="CHEBI:57781"/>
        <dbReference type="ChEBI" id="CHEBI:57856"/>
        <dbReference type="ChEBI" id="CHEBI:58190"/>
        <dbReference type="ChEBI" id="CHEBI:59789"/>
        <dbReference type="EC" id="2.1.1.103"/>
    </reaction>
    <physiologicalReaction direction="left-to-right" evidence="7">
        <dbReference type="Rhea" id="RHEA:20366"/>
    </physiologicalReaction>
</comment>
<evidence type="ECO:0000313" key="10">
    <source>
        <dbReference type="EMBL" id="CAB3992995.1"/>
    </source>
</evidence>
<evidence type="ECO:0000256" key="6">
    <source>
        <dbReference type="ARBA" id="ARBA00047619"/>
    </source>
</evidence>
<dbReference type="SUPFAM" id="SSF53335">
    <property type="entry name" value="S-adenosyl-L-methionine-dependent methyltransferases"/>
    <property type="match status" value="1"/>
</dbReference>
<dbReference type="GO" id="GO:0000234">
    <property type="term" value="F:phosphoethanolamine N-methyltransferase activity"/>
    <property type="evidence" value="ECO:0007669"/>
    <property type="project" value="UniProtKB-EC"/>
</dbReference>
<dbReference type="Gene3D" id="3.40.50.150">
    <property type="entry name" value="Vaccinia Virus protein VP39"/>
    <property type="match status" value="1"/>
</dbReference>
<dbReference type="AlphaFoldDB" id="A0A6S7GMU8"/>
<keyword evidence="11" id="KW-1185">Reference proteome</keyword>